<sequence length="251" mass="29161">MTDETIPTGAYVIRNKKTSKVLHICDAHAAVIKCGQIVIHNRDEIKYRDHPDSCHIWEYLPENPGQPWEFLTPVVAIPAGWVEIVNVGSGDILSQKYISSPPHLVRPPVEYGDLSSPEYRERWGTQWTLALPTTYESTGDSCGTWIIKNRLTGGRLRYPPHLHKAEYRPSVVAEMNQGWLALGPLERWMLELQADSTWKIRNQQNSFYLEETELRVREGKELACVNKDFKRGDTSKMWELRYVWSLRSYWY</sequence>
<protein>
    <submittedName>
        <fullName evidence="1">Uncharacterized protein</fullName>
    </submittedName>
</protein>
<name>A0ABR3G5S5_9PEZI</name>
<organism evidence="1 2">
    <name type="scientific">Discina gigas</name>
    <dbReference type="NCBI Taxonomy" id="1032678"/>
    <lineage>
        <taxon>Eukaryota</taxon>
        <taxon>Fungi</taxon>
        <taxon>Dikarya</taxon>
        <taxon>Ascomycota</taxon>
        <taxon>Pezizomycotina</taxon>
        <taxon>Pezizomycetes</taxon>
        <taxon>Pezizales</taxon>
        <taxon>Discinaceae</taxon>
        <taxon>Discina</taxon>
    </lineage>
</organism>
<proteinExistence type="predicted"/>
<dbReference type="EMBL" id="JBBBZM010000288">
    <property type="protein sequence ID" value="KAL0631163.1"/>
    <property type="molecule type" value="Genomic_DNA"/>
</dbReference>
<dbReference type="Proteomes" id="UP001447188">
    <property type="component" value="Unassembled WGS sequence"/>
</dbReference>
<reference evidence="1 2" key="1">
    <citation type="submission" date="2024-02" db="EMBL/GenBank/DDBJ databases">
        <title>Discinaceae phylogenomics.</title>
        <authorList>
            <person name="Dirks A.C."/>
            <person name="James T.Y."/>
        </authorList>
    </citation>
    <scope>NUCLEOTIDE SEQUENCE [LARGE SCALE GENOMIC DNA]</scope>
    <source>
        <strain evidence="1 2">ACD0624</strain>
    </source>
</reference>
<accession>A0ABR3G5S5</accession>
<comment type="caution">
    <text evidence="1">The sequence shown here is derived from an EMBL/GenBank/DDBJ whole genome shotgun (WGS) entry which is preliminary data.</text>
</comment>
<keyword evidence="2" id="KW-1185">Reference proteome</keyword>
<gene>
    <name evidence="1" type="ORF">Q9L58_009973</name>
</gene>
<evidence type="ECO:0000313" key="2">
    <source>
        <dbReference type="Proteomes" id="UP001447188"/>
    </source>
</evidence>
<evidence type="ECO:0000313" key="1">
    <source>
        <dbReference type="EMBL" id="KAL0631163.1"/>
    </source>
</evidence>